<dbReference type="SUPFAM" id="SSF56784">
    <property type="entry name" value="HAD-like"/>
    <property type="match status" value="1"/>
</dbReference>
<dbReference type="AlphaFoldDB" id="A0A839PV27"/>
<dbReference type="InterPro" id="IPR006357">
    <property type="entry name" value="HAD-SF_hydro_IIA"/>
</dbReference>
<dbReference type="NCBIfam" id="TIGR01460">
    <property type="entry name" value="HAD-SF-IIA"/>
    <property type="match status" value="1"/>
</dbReference>
<name>A0A839PV27_9MICO</name>
<evidence type="ECO:0000313" key="9">
    <source>
        <dbReference type="EMBL" id="MBB2986604.1"/>
    </source>
</evidence>
<evidence type="ECO:0000256" key="8">
    <source>
        <dbReference type="PIRSR" id="PIRSR000915-3"/>
    </source>
</evidence>
<comment type="similarity">
    <text evidence="5">Belongs to the HAD-like hydrolase superfamily.</text>
</comment>
<dbReference type="SFLD" id="SFLDG01139">
    <property type="entry name" value="C2.A:_Pyridoxal_Phosphate_Phos"/>
    <property type="match status" value="1"/>
</dbReference>
<evidence type="ECO:0000256" key="4">
    <source>
        <dbReference type="ARBA" id="ARBA00023277"/>
    </source>
</evidence>
<feature type="binding site" evidence="7">
    <location>
        <position position="184"/>
    </location>
    <ligand>
        <name>substrate</name>
    </ligand>
</feature>
<dbReference type="PIRSF" id="PIRSF000915">
    <property type="entry name" value="PGP-type_phosphatase"/>
    <property type="match status" value="1"/>
</dbReference>
<dbReference type="PANTHER" id="PTHR19288">
    <property type="entry name" value="4-NITROPHENYLPHOSPHATASE-RELATED"/>
    <property type="match status" value="1"/>
</dbReference>
<keyword evidence="3 8" id="KW-0460">Magnesium</keyword>
<evidence type="ECO:0000256" key="2">
    <source>
        <dbReference type="ARBA" id="ARBA00022801"/>
    </source>
</evidence>
<keyword evidence="4" id="KW-0119">Carbohydrate metabolism</keyword>
<evidence type="ECO:0000256" key="6">
    <source>
        <dbReference type="PIRSR" id="PIRSR000915-1"/>
    </source>
</evidence>
<keyword evidence="2" id="KW-0378">Hydrolase</keyword>
<dbReference type="GO" id="GO:0016791">
    <property type="term" value="F:phosphatase activity"/>
    <property type="evidence" value="ECO:0007669"/>
    <property type="project" value="TreeGrafter"/>
</dbReference>
<proteinExistence type="inferred from homology"/>
<evidence type="ECO:0000256" key="1">
    <source>
        <dbReference type="ARBA" id="ARBA00022723"/>
    </source>
</evidence>
<dbReference type="GO" id="GO:0005737">
    <property type="term" value="C:cytoplasm"/>
    <property type="evidence" value="ECO:0007669"/>
    <property type="project" value="TreeGrafter"/>
</dbReference>
<dbReference type="Proteomes" id="UP000590811">
    <property type="component" value="Unassembled WGS sequence"/>
</dbReference>
<organism evidence="9 10">
    <name type="scientific">Terracoccus luteus</name>
    <dbReference type="NCBI Taxonomy" id="53356"/>
    <lineage>
        <taxon>Bacteria</taxon>
        <taxon>Bacillati</taxon>
        <taxon>Actinomycetota</taxon>
        <taxon>Actinomycetes</taxon>
        <taxon>Micrococcales</taxon>
        <taxon>Intrasporangiaceae</taxon>
        <taxon>Terracoccus</taxon>
    </lineage>
</organism>
<comment type="caution">
    <text evidence="9">The sequence shown here is derived from an EMBL/GenBank/DDBJ whole genome shotgun (WGS) entry which is preliminary data.</text>
</comment>
<dbReference type="PANTHER" id="PTHR19288:SF46">
    <property type="entry name" value="HALOACID DEHALOGENASE-LIKE HYDROLASE DOMAIN-CONTAINING PROTEIN 2"/>
    <property type="match status" value="1"/>
</dbReference>
<dbReference type="InterPro" id="IPR036412">
    <property type="entry name" value="HAD-like_sf"/>
</dbReference>
<evidence type="ECO:0000256" key="3">
    <source>
        <dbReference type="ARBA" id="ARBA00022842"/>
    </source>
</evidence>
<dbReference type="Pfam" id="PF13242">
    <property type="entry name" value="Hydrolase_like"/>
    <property type="match status" value="1"/>
</dbReference>
<protein>
    <submittedName>
        <fullName evidence="9">NagD protein</fullName>
    </submittedName>
</protein>
<evidence type="ECO:0000256" key="5">
    <source>
        <dbReference type="PIRNR" id="PIRNR000915"/>
    </source>
</evidence>
<feature type="binding site" evidence="8">
    <location>
        <position position="209"/>
    </location>
    <ligand>
        <name>Mg(2+)</name>
        <dbReference type="ChEBI" id="CHEBI:18420"/>
    </ligand>
</feature>
<feature type="active site" description="Nucleophile" evidence="6">
    <location>
        <position position="13"/>
    </location>
</feature>
<feature type="binding site" evidence="8">
    <location>
        <position position="13"/>
    </location>
    <ligand>
        <name>Mg(2+)</name>
        <dbReference type="ChEBI" id="CHEBI:18420"/>
    </ligand>
</feature>
<reference evidence="9 10" key="1">
    <citation type="submission" date="2020-08" db="EMBL/GenBank/DDBJ databases">
        <title>Genomic Encyclopedia of Type Strains, Phase IV (KMG-V): Genome sequencing to study the core and pangenomes of soil and plant-associated prokaryotes.</title>
        <authorList>
            <person name="Whitman W."/>
        </authorList>
    </citation>
    <scope>NUCLEOTIDE SEQUENCE [LARGE SCALE GENOMIC DNA]</scope>
    <source>
        <strain evidence="9 10">B3ACCR2</strain>
    </source>
</reference>
<feature type="active site" description="Proton donor" evidence="6">
    <location>
        <position position="15"/>
    </location>
</feature>
<evidence type="ECO:0000256" key="7">
    <source>
        <dbReference type="PIRSR" id="PIRSR000915-2"/>
    </source>
</evidence>
<sequence length="269" mass="28885">MTAPRTVETWLTDMDGVLVHEEDAIPGAAELVQALRRSGMGFLVLTNNSIFTPRDLRARLLLSGIDVPESAIWTSALATAQFLLDQRPDGTAYVVGEAGLTTALHDVGYVMTDRDPDYVVLGETRTYSFEAITKAIRLIEGGARFIATNPDPSGPSPAGTLPATGSVAALISTATGRQPYYIGKPNPLMMRSALNRLDAHSETTIMVGDRMDTDIISGLEAGLRTVLVLTGSTQRHQIEQFPYRPSRVVDSVADLVPFVEQSAAGRAEA</sequence>
<dbReference type="FunFam" id="3.40.50.1000:FF:000016">
    <property type="entry name" value="HAD family hydrolase"/>
    <property type="match status" value="1"/>
</dbReference>
<dbReference type="Gene3D" id="3.40.50.1000">
    <property type="entry name" value="HAD superfamily/HAD-like"/>
    <property type="match status" value="2"/>
</dbReference>
<evidence type="ECO:0000313" key="10">
    <source>
        <dbReference type="Proteomes" id="UP000590811"/>
    </source>
</evidence>
<dbReference type="CDD" id="cd07530">
    <property type="entry name" value="HAD_Pase_UmpH-like"/>
    <property type="match status" value="1"/>
</dbReference>
<feature type="binding site" evidence="8">
    <location>
        <position position="15"/>
    </location>
    <ligand>
        <name>Mg(2+)</name>
        <dbReference type="ChEBI" id="CHEBI:18420"/>
    </ligand>
</feature>
<dbReference type="OrthoDB" id="9810449at2"/>
<dbReference type="GO" id="GO:0046872">
    <property type="term" value="F:metal ion binding"/>
    <property type="evidence" value="ECO:0007669"/>
    <property type="project" value="UniProtKB-KW"/>
</dbReference>
<dbReference type="Pfam" id="PF13344">
    <property type="entry name" value="Hydrolase_6"/>
    <property type="match status" value="1"/>
</dbReference>
<comment type="cofactor">
    <cofactor evidence="8">
        <name>Mg(2+)</name>
        <dbReference type="ChEBI" id="CHEBI:18420"/>
    </cofactor>
    <text evidence="8">Divalent metal ions. Mg(2+) is the most effective.</text>
</comment>
<gene>
    <name evidence="9" type="ORF">FHW14_001758</name>
</gene>
<accession>A0A839PV27</accession>
<dbReference type="InterPro" id="IPR023214">
    <property type="entry name" value="HAD_sf"/>
</dbReference>
<dbReference type="EMBL" id="JACHVT010000003">
    <property type="protein sequence ID" value="MBB2986604.1"/>
    <property type="molecule type" value="Genomic_DNA"/>
</dbReference>
<keyword evidence="1 8" id="KW-0479">Metal-binding</keyword>
<dbReference type="SFLD" id="SFLDS00003">
    <property type="entry name" value="Haloacid_Dehalogenase"/>
    <property type="match status" value="1"/>
</dbReference>